<dbReference type="InterPro" id="IPR011250">
    <property type="entry name" value="OMP/PagP_B-barrel"/>
</dbReference>
<keyword evidence="5" id="KW-1185">Reference proteome</keyword>
<dbReference type="Proteomes" id="UP000199664">
    <property type="component" value="Unassembled WGS sequence"/>
</dbReference>
<dbReference type="InterPro" id="IPR027385">
    <property type="entry name" value="Beta-barrel_OMP"/>
</dbReference>
<feature type="chain" id="PRO_5011668778" evidence="2">
    <location>
        <begin position="24"/>
        <end position="293"/>
    </location>
</feature>
<dbReference type="SUPFAM" id="SSF56925">
    <property type="entry name" value="OMPA-like"/>
    <property type="match status" value="1"/>
</dbReference>
<gene>
    <name evidence="4" type="ORF">SAMN04515666_107195</name>
</gene>
<proteinExistence type="predicted"/>
<evidence type="ECO:0000256" key="2">
    <source>
        <dbReference type="SAM" id="SignalP"/>
    </source>
</evidence>
<reference evidence="5" key="1">
    <citation type="submission" date="2016-10" db="EMBL/GenBank/DDBJ databases">
        <authorList>
            <person name="Varghese N."/>
            <person name="Submissions S."/>
        </authorList>
    </citation>
    <scope>NUCLEOTIDE SEQUENCE [LARGE SCALE GENOMIC DNA]</scope>
    <source>
        <strain evidence="5">LMG 26383,CCUG 61248,R- 45681</strain>
    </source>
</reference>
<evidence type="ECO:0000259" key="3">
    <source>
        <dbReference type="Pfam" id="PF13505"/>
    </source>
</evidence>
<organism evidence="4 5">
    <name type="scientific">Bosea lupini</name>
    <dbReference type="NCBI Taxonomy" id="1036779"/>
    <lineage>
        <taxon>Bacteria</taxon>
        <taxon>Pseudomonadati</taxon>
        <taxon>Pseudomonadota</taxon>
        <taxon>Alphaproteobacteria</taxon>
        <taxon>Hyphomicrobiales</taxon>
        <taxon>Boseaceae</taxon>
        <taxon>Bosea</taxon>
    </lineage>
</organism>
<evidence type="ECO:0000313" key="5">
    <source>
        <dbReference type="Proteomes" id="UP000199664"/>
    </source>
</evidence>
<evidence type="ECO:0000313" key="4">
    <source>
        <dbReference type="EMBL" id="SEM11021.1"/>
    </source>
</evidence>
<protein>
    <submittedName>
        <fullName evidence="4">Opacity protein</fullName>
    </submittedName>
</protein>
<accession>A0A1H7VP41</accession>
<keyword evidence="1 2" id="KW-0732">Signal</keyword>
<feature type="signal peptide" evidence="2">
    <location>
        <begin position="1"/>
        <end position="23"/>
    </location>
</feature>
<dbReference type="AlphaFoldDB" id="A0A1H7VP41"/>
<dbReference type="STRING" id="1036779.SAMN04515666_107195"/>
<sequence length="293" mass="30885">MGSLKSLALAGAMAVSASAIASAADFPMAQPVPPPPPELRGTISSGIYLRGDIGVGVTNFGKYEQEDVRQANGTWPAKEDRSTSFFGGVGIGYRFNNWFRVDGTFEYRGGGSFGATDQVDLGGGTLLHNTYKGSISSMVALFNAYVDLGTWNCLTPYIGAGIGYASNRIHGVTDQGVMSTLTPGGWGPGYSTLGTANAGTKSGVAWALMAGVGYEVNKNLTLEVGYRYLNLGDAQSGRLVNAYGGQVQGPLKIKDIDSHDIKIGMRWNFGEPDCCGPVERPVAYAPAPVVRKY</sequence>
<evidence type="ECO:0000256" key="1">
    <source>
        <dbReference type="ARBA" id="ARBA00022729"/>
    </source>
</evidence>
<dbReference type="Gene3D" id="2.40.160.20">
    <property type="match status" value="1"/>
</dbReference>
<dbReference type="Pfam" id="PF13505">
    <property type="entry name" value="OMP_b-brl"/>
    <property type="match status" value="1"/>
</dbReference>
<feature type="domain" description="Outer membrane protein beta-barrel" evidence="3">
    <location>
        <begin position="12"/>
        <end position="269"/>
    </location>
</feature>
<dbReference type="OrthoDB" id="5643626at2"/>
<name>A0A1H7VP41_9HYPH</name>
<dbReference type="EMBL" id="FOAN01000007">
    <property type="protein sequence ID" value="SEM11021.1"/>
    <property type="molecule type" value="Genomic_DNA"/>
</dbReference>